<keyword evidence="2" id="KW-0812">Transmembrane</keyword>
<protein>
    <recommendedName>
        <fullName evidence="3">HTH cro/C1-type domain-containing protein</fullName>
    </recommendedName>
</protein>
<feature type="region of interest" description="Disordered" evidence="1">
    <location>
        <begin position="87"/>
        <end position="114"/>
    </location>
</feature>
<feature type="domain" description="HTH cro/C1-type" evidence="3">
    <location>
        <begin position="18"/>
        <end position="74"/>
    </location>
</feature>
<dbReference type="EMBL" id="BMJY01000005">
    <property type="protein sequence ID" value="GGH42282.1"/>
    <property type="molecule type" value="Genomic_DNA"/>
</dbReference>
<reference evidence="4" key="2">
    <citation type="submission" date="2020-09" db="EMBL/GenBank/DDBJ databases">
        <authorList>
            <person name="Sun Q."/>
            <person name="Zhou Y."/>
        </authorList>
    </citation>
    <scope>NUCLEOTIDE SEQUENCE</scope>
    <source>
        <strain evidence="4">CGMCC 1.15794</strain>
    </source>
</reference>
<dbReference type="AlphaFoldDB" id="A0A917MLQ1"/>
<comment type="caution">
    <text evidence="4">The sequence shown here is derived from an EMBL/GenBank/DDBJ whole genome shotgun (WGS) entry which is preliminary data.</text>
</comment>
<dbReference type="CDD" id="cd00093">
    <property type="entry name" value="HTH_XRE"/>
    <property type="match status" value="1"/>
</dbReference>
<reference evidence="4" key="1">
    <citation type="journal article" date="2014" name="Int. J. Syst. Evol. Microbiol.">
        <title>Complete genome sequence of Corynebacterium casei LMG S-19264T (=DSM 44701T), isolated from a smear-ripened cheese.</title>
        <authorList>
            <consortium name="US DOE Joint Genome Institute (JGI-PGF)"/>
            <person name="Walter F."/>
            <person name="Albersmeier A."/>
            <person name="Kalinowski J."/>
            <person name="Ruckert C."/>
        </authorList>
    </citation>
    <scope>NUCLEOTIDE SEQUENCE</scope>
    <source>
        <strain evidence="4">CGMCC 1.15794</strain>
    </source>
</reference>
<organism evidence="4 5">
    <name type="scientific">Microbacterium album</name>
    <dbReference type="NCBI Taxonomy" id="2053191"/>
    <lineage>
        <taxon>Bacteria</taxon>
        <taxon>Bacillati</taxon>
        <taxon>Actinomycetota</taxon>
        <taxon>Actinomycetes</taxon>
        <taxon>Micrococcales</taxon>
        <taxon>Microbacteriaceae</taxon>
        <taxon>Microbacterium</taxon>
    </lineage>
</organism>
<gene>
    <name evidence="4" type="ORF">GCM10010921_15420</name>
</gene>
<dbReference type="Pfam" id="PF10901">
    <property type="entry name" value="DUF2690"/>
    <property type="match status" value="1"/>
</dbReference>
<accession>A0A917MLQ1</accession>
<evidence type="ECO:0000256" key="2">
    <source>
        <dbReference type="SAM" id="Phobius"/>
    </source>
</evidence>
<dbReference type="Proteomes" id="UP000657592">
    <property type="component" value="Unassembled WGS sequence"/>
</dbReference>
<feature type="transmembrane region" description="Helical" evidence="2">
    <location>
        <begin position="122"/>
        <end position="144"/>
    </location>
</feature>
<dbReference type="InterPro" id="IPR001387">
    <property type="entry name" value="Cro/C1-type_HTH"/>
</dbReference>
<name>A0A917MLQ1_9MICO</name>
<evidence type="ECO:0000259" key="3">
    <source>
        <dbReference type="SMART" id="SM00530"/>
    </source>
</evidence>
<dbReference type="InterPro" id="IPR021224">
    <property type="entry name" value="DUF2690"/>
</dbReference>
<dbReference type="Gene3D" id="1.10.260.40">
    <property type="entry name" value="lambda repressor-like DNA-binding domains"/>
    <property type="match status" value="1"/>
</dbReference>
<evidence type="ECO:0000256" key="1">
    <source>
        <dbReference type="SAM" id="MobiDB-lite"/>
    </source>
</evidence>
<keyword evidence="5" id="KW-1185">Reference proteome</keyword>
<evidence type="ECO:0000313" key="5">
    <source>
        <dbReference type="Proteomes" id="UP000657592"/>
    </source>
</evidence>
<dbReference type="GO" id="GO:0003677">
    <property type="term" value="F:DNA binding"/>
    <property type="evidence" value="ECO:0007669"/>
    <property type="project" value="InterPro"/>
</dbReference>
<keyword evidence="2" id="KW-1133">Transmembrane helix</keyword>
<keyword evidence="2" id="KW-0472">Membrane</keyword>
<proteinExistence type="predicted"/>
<dbReference type="SMART" id="SM00530">
    <property type="entry name" value="HTH_XRE"/>
    <property type="match status" value="1"/>
</dbReference>
<evidence type="ECO:0000313" key="4">
    <source>
        <dbReference type="EMBL" id="GGH42282.1"/>
    </source>
</evidence>
<sequence>MPAESTADADSVARFAADLRKLRLEAGNPTLTHLQRETGISRSVLSDAFAGRRLPSARTVDGIVRICTGEPHVWIDRRDALAGMTAREAADPAVPTTVPDDEEPGDAAVTPPAARPMRRRTAILLAAATFVLGSATTGTAAALVTSHLHQEQIRALTPPTAPRIAVQTGQDPAHTECVDDASVATGDTRADNSLLEIVWSNKCYAGWGRITRYDGLYQGNTVTIAIYPQTAPNGPDRQEATEHDVQGAYTTLVVRPSPDTLLCAEGSFTVDGKRIDLGDPICI</sequence>
<dbReference type="InterPro" id="IPR010982">
    <property type="entry name" value="Lambda_DNA-bd_dom_sf"/>
</dbReference>